<dbReference type="Pfam" id="PF01545">
    <property type="entry name" value="Cation_efflux"/>
    <property type="match status" value="1"/>
</dbReference>
<evidence type="ECO:0000259" key="10">
    <source>
        <dbReference type="Pfam" id="PF16916"/>
    </source>
</evidence>
<dbReference type="AlphaFoldDB" id="A0A8J3TKE0"/>
<evidence type="ECO:0000313" key="11">
    <source>
        <dbReference type="EMBL" id="GII22995.1"/>
    </source>
</evidence>
<feature type="transmembrane region" description="Helical" evidence="8">
    <location>
        <begin position="84"/>
        <end position="108"/>
    </location>
</feature>
<feature type="transmembrane region" description="Helical" evidence="8">
    <location>
        <begin position="21"/>
        <end position="48"/>
    </location>
</feature>
<dbReference type="NCBIfam" id="TIGR01297">
    <property type="entry name" value="CDF"/>
    <property type="match status" value="1"/>
</dbReference>
<dbReference type="InterPro" id="IPR050681">
    <property type="entry name" value="CDF/SLC30A"/>
</dbReference>
<evidence type="ECO:0000256" key="7">
    <source>
        <dbReference type="ARBA" id="ARBA00023136"/>
    </source>
</evidence>
<feature type="transmembrane region" description="Helical" evidence="8">
    <location>
        <begin position="188"/>
        <end position="209"/>
    </location>
</feature>
<gene>
    <name evidence="11" type="ORF">Pme01_25920</name>
</gene>
<dbReference type="Proteomes" id="UP000599074">
    <property type="component" value="Unassembled WGS sequence"/>
</dbReference>
<keyword evidence="12" id="KW-1185">Reference proteome</keyword>
<dbReference type="InterPro" id="IPR027470">
    <property type="entry name" value="Cation_efflux_CTD"/>
</dbReference>
<dbReference type="InterPro" id="IPR002524">
    <property type="entry name" value="Cation_efflux"/>
</dbReference>
<evidence type="ECO:0000256" key="2">
    <source>
        <dbReference type="ARBA" id="ARBA00008873"/>
    </source>
</evidence>
<dbReference type="InterPro" id="IPR027469">
    <property type="entry name" value="Cation_efflux_TMD_sf"/>
</dbReference>
<feature type="transmembrane region" description="Helical" evidence="8">
    <location>
        <begin position="120"/>
        <end position="143"/>
    </location>
</feature>
<name>A0A8J3TKE0_9ACTN</name>
<dbReference type="SUPFAM" id="SSF161111">
    <property type="entry name" value="Cation efflux protein transmembrane domain-like"/>
    <property type="match status" value="1"/>
</dbReference>
<dbReference type="EMBL" id="BOON01000024">
    <property type="protein sequence ID" value="GII22995.1"/>
    <property type="molecule type" value="Genomic_DNA"/>
</dbReference>
<dbReference type="InterPro" id="IPR058533">
    <property type="entry name" value="Cation_efflux_TM"/>
</dbReference>
<evidence type="ECO:0000259" key="9">
    <source>
        <dbReference type="Pfam" id="PF01545"/>
    </source>
</evidence>
<keyword evidence="6" id="KW-0406">Ion transport</keyword>
<protein>
    <submittedName>
        <fullName evidence="11">Cation efflux system protein</fullName>
    </submittedName>
</protein>
<feature type="domain" description="Cation efflux protein cytoplasmic" evidence="10">
    <location>
        <begin position="217"/>
        <end position="290"/>
    </location>
</feature>
<proteinExistence type="inferred from homology"/>
<keyword evidence="4 8" id="KW-0812">Transmembrane</keyword>
<keyword evidence="5 8" id="KW-1133">Transmembrane helix</keyword>
<evidence type="ECO:0000256" key="6">
    <source>
        <dbReference type="ARBA" id="ARBA00023065"/>
    </source>
</evidence>
<dbReference type="PANTHER" id="PTHR11562">
    <property type="entry name" value="CATION EFFLUX PROTEIN/ ZINC TRANSPORTER"/>
    <property type="match status" value="1"/>
</dbReference>
<keyword evidence="7 8" id="KW-0472">Membrane</keyword>
<comment type="subcellular location">
    <subcellularLocation>
        <location evidence="1">Membrane</location>
        <topology evidence="1">Multi-pass membrane protein</topology>
    </subcellularLocation>
</comment>
<evidence type="ECO:0000313" key="12">
    <source>
        <dbReference type="Proteomes" id="UP000599074"/>
    </source>
</evidence>
<dbReference type="SUPFAM" id="SSF160240">
    <property type="entry name" value="Cation efflux protein cytoplasmic domain-like"/>
    <property type="match status" value="1"/>
</dbReference>
<dbReference type="Gene3D" id="1.20.1510.10">
    <property type="entry name" value="Cation efflux protein transmembrane domain"/>
    <property type="match status" value="1"/>
</dbReference>
<feature type="domain" description="Cation efflux protein transmembrane" evidence="9">
    <location>
        <begin position="22"/>
        <end position="213"/>
    </location>
</feature>
<feature type="transmembrane region" description="Helical" evidence="8">
    <location>
        <begin position="54"/>
        <end position="72"/>
    </location>
</feature>
<dbReference type="RefSeq" id="WP_168117611.1">
    <property type="nucleotide sequence ID" value="NZ_BOON01000024.1"/>
</dbReference>
<evidence type="ECO:0000256" key="8">
    <source>
        <dbReference type="SAM" id="Phobius"/>
    </source>
</evidence>
<dbReference type="GO" id="GO:0005886">
    <property type="term" value="C:plasma membrane"/>
    <property type="evidence" value="ECO:0007669"/>
    <property type="project" value="TreeGrafter"/>
</dbReference>
<comment type="similarity">
    <text evidence="2">Belongs to the cation diffusion facilitator (CDF) transporter (TC 2.A.4) family. SLC30A subfamily.</text>
</comment>
<evidence type="ECO:0000256" key="1">
    <source>
        <dbReference type="ARBA" id="ARBA00004141"/>
    </source>
</evidence>
<reference evidence="11" key="1">
    <citation type="submission" date="2021-01" db="EMBL/GenBank/DDBJ databases">
        <title>Whole genome shotgun sequence of Planosporangium mesophilum NBRC 109066.</title>
        <authorList>
            <person name="Komaki H."/>
            <person name="Tamura T."/>
        </authorList>
    </citation>
    <scope>NUCLEOTIDE SEQUENCE</scope>
    <source>
        <strain evidence="11">NBRC 109066</strain>
    </source>
</reference>
<organism evidence="11 12">
    <name type="scientific">Planosporangium mesophilum</name>
    <dbReference type="NCBI Taxonomy" id="689768"/>
    <lineage>
        <taxon>Bacteria</taxon>
        <taxon>Bacillati</taxon>
        <taxon>Actinomycetota</taxon>
        <taxon>Actinomycetes</taxon>
        <taxon>Micromonosporales</taxon>
        <taxon>Micromonosporaceae</taxon>
        <taxon>Planosporangium</taxon>
    </lineage>
</organism>
<evidence type="ECO:0000256" key="4">
    <source>
        <dbReference type="ARBA" id="ARBA00022692"/>
    </source>
</evidence>
<feature type="transmembrane region" description="Helical" evidence="8">
    <location>
        <begin position="164"/>
        <end position="182"/>
    </location>
</feature>
<evidence type="ECO:0000256" key="3">
    <source>
        <dbReference type="ARBA" id="ARBA00022448"/>
    </source>
</evidence>
<dbReference type="GO" id="GO:0005385">
    <property type="term" value="F:zinc ion transmembrane transporter activity"/>
    <property type="evidence" value="ECO:0007669"/>
    <property type="project" value="TreeGrafter"/>
</dbReference>
<evidence type="ECO:0000256" key="5">
    <source>
        <dbReference type="ARBA" id="ARBA00022989"/>
    </source>
</evidence>
<dbReference type="InterPro" id="IPR036837">
    <property type="entry name" value="Cation_efflux_CTD_sf"/>
</dbReference>
<accession>A0A8J3TKE0</accession>
<comment type="caution">
    <text evidence="11">The sequence shown here is derived from an EMBL/GenBank/DDBJ whole genome shotgun (WGS) entry which is preliminary data.</text>
</comment>
<dbReference type="PANTHER" id="PTHR11562:SF17">
    <property type="entry name" value="RE54080P-RELATED"/>
    <property type="match status" value="1"/>
</dbReference>
<dbReference type="Pfam" id="PF16916">
    <property type="entry name" value="ZT_dimer"/>
    <property type="match status" value="1"/>
</dbReference>
<sequence length="302" mass="30618">MSHGHQHGVVAPASARHRGRLLITIGLLAALALVEVAVGLTTGSLALLSDAGHVAVDVFGLAMTLAAVTAATRPSRSAHRTFGLYRIEVVATLVNAALLAGVAIWVLVEAVGRLRHPVDVAPVPLTVTALGALVVNGVAYALLHRGAAEALSLRGASTEVLADGIAALGALVAGVVIWLTGWRTADPVVAIGVAVLIVPRAIGLGRAALRVLLEAAPPGMDVAEVAAALGALPGVLEVHDLHVWTLTSGMEAATAHLTVSEDAKTPAVLTAARGILSGRGVEHATLQLEPADSPGCCHDARW</sequence>
<keyword evidence="3" id="KW-0813">Transport</keyword>